<evidence type="ECO:0000313" key="2">
    <source>
        <dbReference type="EMBL" id="TDH25339.1"/>
    </source>
</evidence>
<evidence type="ECO:0000313" key="3">
    <source>
        <dbReference type="Proteomes" id="UP000295627"/>
    </source>
</evidence>
<comment type="caution">
    <text evidence="2">The sequence shown here is derived from an EMBL/GenBank/DDBJ whole genome shotgun (WGS) entry which is preliminary data.</text>
</comment>
<reference evidence="2 3" key="1">
    <citation type="journal article" date="2019" name="Sci. Rep.">
        <title>Extended insight into the Mycobacterium chelonae-abscessus complex through whole genome sequencing of Mycobacterium salmoniphilum outbreak and Mycobacterium salmoniphilum-like strains.</title>
        <authorList>
            <person name="Behra P.R.K."/>
            <person name="Das S."/>
            <person name="Pettersson B.M.F."/>
            <person name="Shirreff L."/>
            <person name="DuCote T."/>
            <person name="Jacobsson K.G."/>
            <person name="Ennis D.G."/>
            <person name="Kirsebom L.A."/>
        </authorList>
    </citation>
    <scope>NUCLEOTIDE SEQUENCE [LARGE SCALE GENOMIC DNA]</scope>
    <source>
        <strain evidence="2 3">DSM 45524</strain>
    </source>
</reference>
<dbReference type="Proteomes" id="UP000295627">
    <property type="component" value="Unassembled WGS sequence"/>
</dbReference>
<dbReference type="AlphaFoldDB" id="A0A4R5PGC4"/>
<name>A0A4R5PGC4_9MYCO</name>
<sequence>MTPTEVQEILAELGKAFDSDLLAAWNAAADLPSDQFRAFVIDAFLELVLPYSSAAAEIGAQWYDSLPSTSNYQATVGELPPEARLAESAVWALNVGAGEKAISLLSGAGQRGLMDGLRETVFENVIAEPGARWARHASANACGFCRMLATRGAVYRSEESARRVVGRSVDLEVTDRRAIARGQMTRDEALERRSVYRSQRQASKRGKSVGDQRGGQQRGTQALGDRFHDHCHCVPVMVRPGQSYEPAPYTEQWEQDYIRAVREARSDGKTLGKYGAIDVNEIVRRMDLMHA</sequence>
<gene>
    <name evidence="2" type="ORF">EJ571_01640</name>
</gene>
<accession>A0A4R5PGC4</accession>
<dbReference type="EMBL" id="RXLR01000006">
    <property type="protein sequence ID" value="TDH25339.1"/>
    <property type="molecule type" value="Genomic_DNA"/>
</dbReference>
<dbReference type="Pfam" id="PF25310">
    <property type="entry name" value="VG15"/>
    <property type="match status" value="2"/>
</dbReference>
<feature type="region of interest" description="Disordered" evidence="1">
    <location>
        <begin position="190"/>
        <end position="221"/>
    </location>
</feature>
<proteinExistence type="predicted"/>
<dbReference type="RefSeq" id="WP_078336055.1">
    <property type="nucleotide sequence ID" value="NZ_MAFQ01000015.1"/>
</dbReference>
<evidence type="ECO:0008006" key="4">
    <source>
        <dbReference type="Google" id="ProtNLM"/>
    </source>
</evidence>
<dbReference type="InterPro" id="IPR057369">
    <property type="entry name" value="VG15"/>
</dbReference>
<organism evidence="2 3">
    <name type="scientific">Mycobacteroides franklinii</name>
    <dbReference type="NCBI Taxonomy" id="948102"/>
    <lineage>
        <taxon>Bacteria</taxon>
        <taxon>Bacillati</taxon>
        <taxon>Actinomycetota</taxon>
        <taxon>Actinomycetes</taxon>
        <taxon>Mycobacteriales</taxon>
        <taxon>Mycobacteriaceae</taxon>
        <taxon>Mycobacteroides</taxon>
    </lineage>
</organism>
<protein>
    <recommendedName>
        <fullName evidence="4">Capsid maturation protease</fullName>
    </recommendedName>
</protein>
<evidence type="ECO:0000256" key="1">
    <source>
        <dbReference type="SAM" id="MobiDB-lite"/>
    </source>
</evidence>